<dbReference type="STRING" id="10195.A0A3M7RXC1"/>
<evidence type="ECO:0000256" key="1">
    <source>
        <dbReference type="SAM" id="MobiDB-lite"/>
    </source>
</evidence>
<dbReference type="PANTHER" id="PTHR28601:SF1">
    <property type="entry name" value="COILED-COIL DOMAIN-CONTAINING PROTEIN 24"/>
    <property type="match status" value="1"/>
</dbReference>
<feature type="compositionally biased region" description="Polar residues" evidence="1">
    <location>
        <begin position="169"/>
        <end position="182"/>
    </location>
</feature>
<organism evidence="2 3">
    <name type="scientific">Brachionus plicatilis</name>
    <name type="common">Marine rotifer</name>
    <name type="synonym">Brachionus muelleri</name>
    <dbReference type="NCBI Taxonomy" id="10195"/>
    <lineage>
        <taxon>Eukaryota</taxon>
        <taxon>Metazoa</taxon>
        <taxon>Spiralia</taxon>
        <taxon>Gnathifera</taxon>
        <taxon>Rotifera</taxon>
        <taxon>Eurotatoria</taxon>
        <taxon>Monogononta</taxon>
        <taxon>Pseudotrocha</taxon>
        <taxon>Ploima</taxon>
        <taxon>Brachionidae</taxon>
        <taxon>Brachionus</taxon>
    </lineage>
</organism>
<reference evidence="2 3" key="1">
    <citation type="journal article" date="2018" name="Sci. Rep.">
        <title>Genomic signatures of local adaptation to the degree of environmental predictability in rotifers.</title>
        <authorList>
            <person name="Franch-Gras L."/>
            <person name="Hahn C."/>
            <person name="Garcia-Roger E.M."/>
            <person name="Carmona M.J."/>
            <person name="Serra M."/>
            <person name="Gomez A."/>
        </authorList>
    </citation>
    <scope>NUCLEOTIDE SEQUENCE [LARGE SCALE GENOMIC DNA]</scope>
    <source>
        <strain evidence="2">HYR1</strain>
    </source>
</reference>
<dbReference type="InterPro" id="IPR031367">
    <property type="entry name" value="CCDC24"/>
</dbReference>
<dbReference type="AlphaFoldDB" id="A0A3M7RXC1"/>
<evidence type="ECO:0000313" key="2">
    <source>
        <dbReference type="EMBL" id="RNA27967.1"/>
    </source>
</evidence>
<protein>
    <submittedName>
        <fullName evidence="2">Coiled-coil domain-containing 24-like</fullName>
    </submittedName>
</protein>
<dbReference type="Proteomes" id="UP000276133">
    <property type="component" value="Unassembled WGS sequence"/>
</dbReference>
<comment type="caution">
    <text evidence="2">The sequence shown here is derived from an EMBL/GenBank/DDBJ whole genome shotgun (WGS) entry which is preliminary data.</text>
</comment>
<evidence type="ECO:0000313" key="3">
    <source>
        <dbReference type="Proteomes" id="UP000276133"/>
    </source>
</evidence>
<feature type="compositionally biased region" description="Low complexity" evidence="1">
    <location>
        <begin position="184"/>
        <end position="205"/>
    </location>
</feature>
<feature type="region of interest" description="Disordered" evidence="1">
    <location>
        <begin position="239"/>
        <end position="268"/>
    </location>
</feature>
<keyword evidence="3" id="KW-1185">Reference proteome</keyword>
<dbReference type="EMBL" id="REGN01002462">
    <property type="protein sequence ID" value="RNA27967.1"/>
    <property type="molecule type" value="Genomic_DNA"/>
</dbReference>
<accession>A0A3M7RXC1</accession>
<dbReference type="OrthoDB" id="6022633at2759"/>
<feature type="compositionally biased region" description="Low complexity" evidence="1">
    <location>
        <begin position="239"/>
        <end position="259"/>
    </location>
</feature>
<dbReference type="PANTHER" id="PTHR28601">
    <property type="entry name" value="COILED-COIL DOMAIN-CONTAINING PROTEIN 24"/>
    <property type="match status" value="1"/>
</dbReference>
<gene>
    <name evidence="2" type="ORF">BpHYR1_036920</name>
</gene>
<feature type="region of interest" description="Disordered" evidence="1">
    <location>
        <begin position="169"/>
        <end position="209"/>
    </location>
</feature>
<name>A0A3M7RXC1_BRAPC</name>
<proteinExistence type="predicted"/>
<sequence>MNDSPNMMDAVDLLAYDPPPSLWQYVQSLANRAELDAIRQKIGHDLVEESLELHAEIDNLLEIWRDYRHETEQSLHNIRSNAHKKLLEPANVVAEKIGVMFQTEIAQLKKDIDFLMDCLDREKEYRTVCSQVIREPTIYELKDERNKLESDLLSCKNLVKISKLPSSVSATRSNRSINSPVMNSRASPPSSAGSARSVTSVASVRSESKHRSAVLKPSIVNTAQSVSKLKLDLIKSNSSSVDLNSSSSSSINTANKTSSVQKFRQMNF</sequence>
<dbReference type="Pfam" id="PF15669">
    <property type="entry name" value="CCDC24"/>
    <property type="match status" value="1"/>
</dbReference>